<dbReference type="GO" id="GO:0003677">
    <property type="term" value="F:DNA binding"/>
    <property type="evidence" value="ECO:0007669"/>
    <property type="project" value="InterPro"/>
</dbReference>
<comment type="caution">
    <text evidence="3">The sequence shown here is derived from an EMBL/GenBank/DDBJ whole genome shotgun (WGS) entry which is preliminary data.</text>
</comment>
<feature type="domain" description="SAND" evidence="2">
    <location>
        <begin position="116"/>
        <end position="162"/>
    </location>
</feature>
<organism evidence="3 4">
    <name type="scientific">Tachysurus vachellii</name>
    <name type="common">Darkbarbel catfish</name>
    <name type="synonym">Pelteobagrus vachellii</name>
    <dbReference type="NCBI Taxonomy" id="175792"/>
    <lineage>
        <taxon>Eukaryota</taxon>
        <taxon>Metazoa</taxon>
        <taxon>Chordata</taxon>
        <taxon>Craniata</taxon>
        <taxon>Vertebrata</taxon>
        <taxon>Euteleostomi</taxon>
        <taxon>Actinopterygii</taxon>
        <taxon>Neopterygii</taxon>
        <taxon>Teleostei</taxon>
        <taxon>Ostariophysi</taxon>
        <taxon>Siluriformes</taxon>
        <taxon>Bagridae</taxon>
        <taxon>Tachysurus</taxon>
    </lineage>
</organism>
<evidence type="ECO:0000256" key="1">
    <source>
        <dbReference type="SAM" id="MobiDB-lite"/>
    </source>
</evidence>
<dbReference type="Pfam" id="PF01342">
    <property type="entry name" value="SAND"/>
    <property type="match status" value="1"/>
</dbReference>
<evidence type="ECO:0000313" key="4">
    <source>
        <dbReference type="Proteomes" id="UP001187315"/>
    </source>
</evidence>
<dbReference type="InterPro" id="IPR000770">
    <property type="entry name" value="SAND_dom"/>
</dbReference>
<name>A0AA88T5E7_TACVA</name>
<dbReference type="Gene3D" id="3.10.390.10">
    <property type="entry name" value="SAND domain-like"/>
    <property type="match status" value="1"/>
</dbReference>
<gene>
    <name evidence="3" type="ORF">Q7C36_003931</name>
</gene>
<feature type="region of interest" description="Disordered" evidence="1">
    <location>
        <begin position="84"/>
        <end position="125"/>
    </location>
</feature>
<dbReference type="InterPro" id="IPR010919">
    <property type="entry name" value="SAND-like_dom_sf"/>
</dbReference>
<dbReference type="Proteomes" id="UP001187315">
    <property type="component" value="Unassembled WGS sequence"/>
</dbReference>
<protein>
    <recommendedName>
        <fullName evidence="2">SAND domain-containing protein</fullName>
    </recommendedName>
</protein>
<keyword evidence="4" id="KW-1185">Reference proteome</keyword>
<dbReference type="SUPFAM" id="SSF63763">
    <property type="entry name" value="SAND domain-like"/>
    <property type="match status" value="1"/>
</dbReference>
<dbReference type="AlphaFoldDB" id="A0AA88T5E7"/>
<evidence type="ECO:0000313" key="3">
    <source>
        <dbReference type="EMBL" id="KAK2864777.1"/>
    </source>
</evidence>
<dbReference type="EMBL" id="JAVHJS010000003">
    <property type="protein sequence ID" value="KAK2864777.1"/>
    <property type="molecule type" value="Genomic_DNA"/>
</dbReference>
<evidence type="ECO:0000259" key="2">
    <source>
        <dbReference type="Pfam" id="PF01342"/>
    </source>
</evidence>
<sequence length="164" mass="17981">MVEPPVKSRADFPALAVSSAVVPEGSGTESDSAAAVMSNTDIHVEKRAEVSNTETNPVSGEVVINTGCTKSSTLKIQNLPWVEKLTGNEEKQVEQKKSGTKRKKSVDETEEEDAGGSRSKSIHTEEGWITPEDFVKQELTLTDRHWKKDILCHGKTLDYLVKVT</sequence>
<proteinExistence type="predicted"/>
<accession>A0AA88T5E7</accession>
<reference evidence="3" key="1">
    <citation type="submission" date="2023-08" db="EMBL/GenBank/DDBJ databases">
        <title>Pelteobagrus vachellii genome.</title>
        <authorList>
            <person name="Liu H."/>
        </authorList>
    </citation>
    <scope>NUCLEOTIDE SEQUENCE</scope>
    <source>
        <strain evidence="3">PRFRI_2022a</strain>
        <tissue evidence="3">Muscle</tissue>
    </source>
</reference>
<feature type="compositionally biased region" description="Basic and acidic residues" evidence="1">
    <location>
        <begin position="86"/>
        <end position="97"/>
    </location>
</feature>